<feature type="transmembrane region" description="Helical" evidence="9">
    <location>
        <begin position="87"/>
        <end position="110"/>
    </location>
</feature>
<reference evidence="11 12" key="1">
    <citation type="submission" date="2018-05" db="EMBL/GenBank/DDBJ databases">
        <title>The Hungate 1000. A catalogue of reference genomes from the rumen microbiome.</title>
        <authorList>
            <person name="Kelly W."/>
        </authorList>
    </citation>
    <scope>NUCLEOTIDE SEQUENCE [LARGE SCALE GENOMIC DNA]</scope>
    <source>
        <strain evidence="11 12">NLAE-zl-C242</strain>
    </source>
</reference>
<sequence length="202" mass="23540">MKKLIHWMDVNFEAILMVIFFSMMILLVTVQVFLRFVLKSGFSWGEEVARIFFVWMSFSSFGYLTRNSRHVRVGFLTGKFSEKVQKVVLLICDILFFIFTAYGLKAVVSLCLDAAKYHDKLTAVPWNYNVLYLAGALGFFMMVVRNIQIIVWKLMNWKAPLERFVNYDGVFYENNKICFEPAVKDKMEELEAGMEEKIGLGE</sequence>
<dbReference type="InterPro" id="IPR055348">
    <property type="entry name" value="DctQ"/>
</dbReference>
<keyword evidence="6 9" id="KW-1133">Transmembrane helix</keyword>
<gene>
    <name evidence="11" type="ORF">A8806_104146</name>
</gene>
<accession>A0A2Y9BBJ7</accession>
<feature type="transmembrane region" description="Helical" evidence="9">
    <location>
        <begin position="12"/>
        <end position="36"/>
    </location>
</feature>
<name>A0A2Y9BBJ7_9FIRM</name>
<dbReference type="GO" id="GO:0022857">
    <property type="term" value="F:transmembrane transporter activity"/>
    <property type="evidence" value="ECO:0007669"/>
    <property type="project" value="TreeGrafter"/>
</dbReference>
<evidence type="ECO:0000256" key="4">
    <source>
        <dbReference type="ARBA" id="ARBA00022519"/>
    </source>
</evidence>
<feature type="transmembrane region" description="Helical" evidence="9">
    <location>
        <begin position="48"/>
        <end position="66"/>
    </location>
</feature>
<comment type="subcellular location">
    <subcellularLocation>
        <location evidence="1">Cell inner membrane</location>
        <topology evidence="1">Multi-pass membrane protein</topology>
    </subcellularLocation>
</comment>
<keyword evidence="3" id="KW-1003">Cell membrane</keyword>
<evidence type="ECO:0000256" key="6">
    <source>
        <dbReference type="ARBA" id="ARBA00022989"/>
    </source>
</evidence>
<evidence type="ECO:0000256" key="7">
    <source>
        <dbReference type="ARBA" id="ARBA00023136"/>
    </source>
</evidence>
<keyword evidence="7 9" id="KW-0472">Membrane</keyword>
<dbReference type="RefSeq" id="WP_109730714.1">
    <property type="nucleotide sequence ID" value="NZ_BAAACK010000019.1"/>
</dbReference>
<evidence type="ECO:0000256" key="8">
    <source>
        <dbReference type="ARBA" id="ARBA00038436"/>
    </source>
</evidence>
<keyword evidence="4" id="KW-0997">Cell inner membrane</keyword>
<evidence type="ECO:0000256" key="2">
    <source>
        <dbReference type="ARBA" id="ARBA00022448"/>
    </source>
</evidence>
<protein>
    <submittedName>
        <fullName evidence="11">TRAP-type C4-dicarboxylate transport system permease small subunit</fullName>
    </submittedName>
</protein>
<comment type="caution">
    <text evidence="11">The sequence shown here is derived from an EMBL/GenBank/DDBJ whole genome shotgun (WGS) entry which is preliminary data.</text>
</comment>
<evidence type="ECO:0000256" key="3">
    <source>
        <dbReference type="ARBA" id="ARBA00022475"/>
    </source>
</evidence>
<evidence type="ECO:0000313" key="11">
    <source>
        <dbReference type="EMBL" id="PWJ30278.1"/>
    </source>
</evidence>
<dbReference type="GO" id="GO:0015740">
    <property type="term" value="P:C4-dicarboxylate transport"/>
    <property type="evidence" value="ECO:0007669"/>
    <property type="project" value="TreeGrafter"/>
</dbReference>
<dbReference type="InterPro" id="IPR007387">
    <property type="entry name" value="TRAP_DctQ"/>
</dbReference>
<proteinExistence type="inferred from homology"/>
<dbReference type="PANTHER" id="PTHR35011:SF2">
    <property type="entry name" value="2,3-DIKETO-L-GULONATE TRAP TRANSPORTER SMALL PERMEASE PROTEIN YIAM"/>
    <property type="match status" value="1"/>
</dbReference>
<feature type="domain" description="Tripartite ATP-independent periplasmic transporters DctQ component" evidence="10">
    <location>
        <begin position="24"/>
        <end position="150"/>
    </location>
</feature>
<dbReference type="OrthoDB" id="49066at2"/>
<keyword evidence="12" id="KW-1185">Reference proteome</keyword>
<dbReference type="Proteomes" id="UP000245845">
    <property type="component" value="Unassembled WGS sequence"/>
</dbReference>
<evidence type="ECO:0000256" key="1">
    <source>
        <dbReference type="ARBA" id="ARBA00004429"/>
    </source>
</evidence>
<keyword evidence="2" id="KW-0813">Transport</keyword>
<dbReference type="EMBL" id="QGDL01000004">
    <property type="protein sequence ID" value="PWJ30278.1"/>
    <property type="molecule type" value="Genomic_DNA"/>
</dbReference>
<evidence type="ECO:0000259" key="10">
    <source>
        <dbReference type="Pfam" id="PF04290"/>
    </source>
</evidence>
<organism evidence="11 12">
    <name type="scientific">Faecalicatena orotica</name>
    <dbReference type="NCBI Taxonomy" id="1544"/>
    <lineage>
        <taxon>Bacteria</taxon>
        <taxon>Bacillati</taxon>
        <taxon>Bacillota</taxon>
        <taxon>Clostridia</taxon>
        <taxon>Lachnospirales</taxon>
        <taxon>Lachnospiraceae</taxon>
        <taxon>Faecalicatena</taxon>
    </lineage>
</organism>
<dbReference type="PANTHER" id="PTHR35011">
    <property type="entry name" value="2,3-DIKETO-L-GULONATE TRAP TRANSPORTER SMALL PERMEASE PROTEIN YIAM"/>
    <property type="match status" value="1"/>
</dbReference>
<feature type="transmembrane region" description="Helical" evidence="9">
    <location>
        <begin position="130"/>
        <end position="152"/>
    </location>
</feature>
<dbReference type="Pfam" id="PF04290">
    <property type="entry name" value="DctQ"/>
    <property type="match status" value="1"/>
</dbReference>
<evidence type="ECO:0000313" key="12">
    <source>
        <dbReference type="Proteomes" id="UP000245845"/>
    </source>
</evidence>
<dbReference type="AlphaFoldDB" id="A0A2Y9BBJ7"/>
<keyword evidence="5 9" id="KW-0812">Transmembrane</keyword>
<comment type="similarity">
    <text evidence="8">Belongs to the TRAP transporter small permease family.</text>
</comment>
<evidence type="ECO:0000256" key="9">
    <source>
        <dbReference type="SAM" id="Phobius"/>
    </source>
</evidence>
<dbReference type="GO" id="GO:0005886">
    <property type="term" value="C:plasma membrane"/>
    <property type="evidence" value="ECO:0007669"/>
    <property type="project" value="UniProtKB-SubCell"/>
</dbReference>
<evidence type="ECO:0000256" key="5">
    <source>
        <dbReference type="ARBA" id="ARBA00022692"/>
    </source>
</evidence>